<dbReference type="Pfam" id="PF05250">
    <property type="entry name" value="UPF0193"/>
    <property type="match status" value="1"/>
</dbReference>
<dbReference type="PANTHER" id="PTHR28348">
    <property type="entry name" value="UPF0193 PROTEIN EVG1"/>
    <property type="match status" value="1"/>
</dbReference>
<proteinExistence type="predicted"/>
<sequence length="188" mass="22421">MMKNSKLSHSQQHLLDNLLKEGASFPPTSYFKESTKRKPVQPINISKGRCIYQYTKPRIRTKKMILQRDPTAYQREQFISNMHYNKDVEKEKMRLQTYMASNGVTSNPEEYLKAFPEIGSQRRRIMENGINNESIEDETFDEVEMLIDEIKERQEFLNDMIKLGQGKKYKNKIQYEINERMNKLEQLK</sequence>
<dbReference type="Proteomes" id="UP000193920">
    <property type="component" value="Unassembled WGS sequence"/>
</dbReference>
<dbReference type="PANTHER" id="PTHR28348:SF1">
    <property type="entry name" value="UPF0193 PROTEIN EVG1"/>
    <property type="match status" value="1"/>
</dbReference>
<gene>
    <name evidence="1" type="ORF">LY90DRAFT_664672</name>
</gene>
<comment type="caution">
    <text evidence="1">The sequence shown here is derived from an EMBL/GenBank/DDBJ whole genome shotgun (WGS) entry which is preliminary data.</text>
</comment>
<dbReference type="OrthoDB" id="189770at2759"/>
<evidence type="ECO:0000313" key="2">
    <source>
        <dbReference type="Proteomes" id="UP000193920"/>
    </source>
</evidence>
<organism evidence="1 2">
    <name type="scientific">Neocallimastix californiae</name>
    <dbReference type="NCBI Taxonomy" id="1754190"/>
    <lineage>
        <taxon>Eukaryota</taxon>
        <taxon>Fungi</taxon>
        <taxon>Fungi incertae sedis</taxon>
        <taxon>Chytridiomycota</taxon>
        <taxon>Chytridiomycota incertae sedis</taxon>
        <taxon>Neocallimastigomycetes</taxon>
        <taxon>Neocallimastigales</taxon>
        <taxon>Neocallimastigaceae</taxon>
        <taxon>Neocallimastix</taxon>
    </lineage>
</organism>
<accession>A0A1Y2F6T4</accession>
<evidence type="ECO:0000313" key="1">
    <source>
        <dbReference type="EMBL" id="ORY79608.1"/>
    </source>
</evidence>
<dbReference type="AlphaFoldDB" id="A0A1Y2F6T4"/>
<reference evidence="1 2" key="1">
    <citation type="submission" date="2016-08" db="EMBL/GenBank/DDBJ databases">
        <title>A Parts List for Fungal Cellulosomes Revealed by Comparative Genomics.</title>
        <authorList>
            <consortium name="DOE Joint Genome Institute"/>
            <person name="Haitjema C.H."/>
            <person name="Gilmore S.P."/>
            <person name="Henske J.K."/>
            <person name="Solomon K.V."/>
            <person name="De Groot R."/>
            <person name="Kuo A."/>
            <person name="Mondo S.J."/>
            <person name="Salamov A.A."/>
            <person name="Labutti K."/>
            <person name="Zhao Z."/>
            <person name="Chiniquy J."/>
            <person name="Barry K."/>
            <person name="Brewer H.M."/>
            <person name="Purvine S.O."/>
            <person name="Wright A.T."/>
            <person name="Boxma B."/>
            <person name="Van Alen T."/>
            <person name="Hackstein J.H."/>
            <person name="Baker S.E."/>
            <person name="Grigoriev I.V."/>
            <person name="O'Malley M.A."/>
        </authorList>
    </citation>
    <scope>NUCLEOTIDE SEQUENCE [LARGE SCALE GENOMIC DNA]</scope>
    <source>
        <strain evidence="1 2">G1</strain>
    </source>
</reference>
<keyword evidence="2" id="KW-1185">Reference proteome</keyword>
<dbReference type="EMBL" id="MCOG01000014">
    <property type="protein sequence ID" value="ORY79608.1"/>
    <property type="molecule type" value="Genomic_DNA"/>
</dbReference>
<feature type="non-terminal residue" evidence="1">
    <location>
        <position position="188"/>
    </location>
</feature>
<dbReference type="InterPro" id="IPR007914">
    <property type="entry name" value="UPF0193"/>
</dbReference>
<name>A0A1Y2F6T4_9FUNG</name>
<protein>
    <submittedName>
        <fullName evidence="1">Uncharacterized protein</fullName>
    </submittedName>
</protein>